<dbReference type="PANTHER" id="PTHR30153:SF2">
    <property type="entry name" value="REPLICATIVE DNA HELICASE"/>
    <property type="match status" value="1"/>
</dbReference>
<dbReference type="SUPFAM" id="SSF48024">
    <property type="entry name" value="N-terminal domain of DnaB helicase"/>
    <property type="match status" value="1"/>
</dbReference>
<comment type="similarity">
    <text evidence="1">Belongs to the helicase family. DnaB subfamily.</text>
</comment>
<evidence type="ECO:0000256" key="2">
    <source>
        <dbReference type="ARBA" id="ARBA00022515"/>
    </source>
</evidence>
<comment type="catalytic activity">
    <reaction evidence="11">
        <text>ATP + H2O = ADP + phosphate + H(+)</text>
        <dbReference type="Rhea" id="RHEA:13065"/>
        <dbReference type="ChEBI" id="CHEBI:15377"/>
        <dbReference type="ChEBI" id="CHEBI:15378"/>
        <dbReference type="ChEBI" id="CHEBI:30616"/>
        <dbReference type="ChEBI" id="CHEBI:43474"/>
        <dbReference type="ChEBI" id="CHEBI:456216"/>
        <dbReference type="EC" id="5.6.2.3"/>
    </reaction>
</comment>
<evidence type="ECO:0000313" key="13">
    <source>
        <dbReference type="EMBL" id="KKL98047.1"/>
    </source>
</evidence>
<dbReference type="AlphaFoldDB" id="A0A0F9JGC0"/>
<evidence type="ECO:0000256" key="3">
    <source>
        <dbReference type="ARBA" id="ARBA00022705"/>
    </source>
</evidence>
<organism evidence="13">
    <name type="scientific">marine sediment metagenome</name>
    <dbReference type="NCBI Taxonomy" id="412755"/>
    <lineage>
        <taxon>unclassified sequences</taxon>
        <taxon>metagenomes</taxon>
        <taxon>ecological metagenomes</taxon>
    </lineage>
</organism>
<dbReference type="Gene3D" id="1.10.860.10">
    <property type="entry name" value="DNAb Helicase, Chain A"/>
    <property type="match status" value="1"/>
</dbReference>
<evidence type="ECO:0000256" key="1">
    <source>
        <dbReference type="ARBA" id="ARBA00008428"/>
    </source>
</evidence>
<dbReference type="GO" id="GO:0005829">
    <property type="term" value="C:cytosol"/>
    <property type="evidence" value="ECO:0007669"/>
    <property type="project" value="TreeGrafter"/>
</dbReference>
<evidence type="ECO:0000256" key="5">
    <source>
        <dbReference type="ARBA" id="ARBA00022801"/>
    </source>
</evidence>
<dbReference type="FunFam" id="1.10.860.10:FF:000001">
    <property type="entry name" value="Replicative DNA helicase"/>
    <property type="match status" value="1"/>
</dbReference>
<dbReference type="InterPro" id="IPR003593">
    <property type="entry name" value="AAA+_ATPase"/>
</dbReference>
<keyword evidence="5" id="KW-0378">Hydrolase</keyword>
<gene>
    <name evidence="13" type="ORF">LCGC14_1828330</name>
</gene>
<dbReference type="FunFam" id="3.40.50.300:FF:000076">
    <property type="entry name" value="Replicative DNA helicase"/>
    <property type="match status" value="1"/>
</dbReference>
<dbReference type="GO" id="GO:0043139">
    <property type="term" value="F:5'-3' DNA helicase activity"/>
    <property type="evidence" value="ECO:0007669"/>
    <property type="project" value="UniProtKB-EC"/>
</dbReference>
<dbReference type="SMART" id="SM00382">
    <property type="entry name" value="AAA"/>
    <property type="match status" value="1"/>
</dbReference>
<dbReference type="InterPro" id="IPR036185">
    <property type="entry name" value="DNA_heli_DnaB-like_N_sf"/>
</dbReference>
<evidence type="ECO:0000256" key="10">
    <source>
        <dbReference type="ARBA" id="ARBA00044969"/>
    </source>
</evidence>
<evidence type="ECO:0000256" key="9">
    <source>
        <dbReference type="ARBA" id="ARBA00023235"/>
    </source>
</evidence>
<evidence type="ECO:0000256" key="8">
    <source>
        <dbReference type="ARBA" id="ARBA00023125"/>
    </source>
</evidence>
<dbReference type="InterPro" id="IPR007693">
    <property type="entry name" value="DNA_helicase_DnaB-like_N"/>
</dbReference>
<keyword evidence="4" id="KW-0547">Nucleotide-binding</keyword>
<protein>
    <recommendedName>
        <fullName evidence="10">DNA 5'-3' helicase</fullName>
        <ecNumber evidence="10">5.6.2.3</ecNumber>
    </recommendedName>
</protein>
<dbReference type="Gene3D" id="3.40.50.300">
    <property type="entry name" value="P-loop containing nucleotide triphosphate hydrolases"/>
    <property type="match status" value="1"/>
</dbReference>
<keyword evidence="8" id="KW-0238">DNA-binding</keyword>
<dbReference type="SUPFAM" id="SSF52540">
    <property type="entry name" value="P-loop containing nucleoside triphosphate hydrolases"/>
    <property type="match status" value="1"/>
</dbReference>
<evidence type="ECO:0000259" key="12">
    <source>
        <dbReference type="PROSITE" id="PS51199"/>
    </source>
</evidence>
<accession>A0A0F9JGC0</accession>
<reference evidence="13" key="1">
    <citation type="journal article" date="2015" name="Nature">
        <title>Complex archaea that bridge the gap between prokaryotes and eukaryotes.</title>
        <authorList>
            <person name="Spang A."/>
            <person name="Saw J.H."/>
            <person name="Jorgensen S.L."/>
            <person name="Zaremba-Niedzwiedzka K."/>
            <person name="Martijn J."/>
            <person name="Lind A.E."/>
            <person name="van Eijk R."/>
            <person name="Schleper C."/>
            <person name="Guy L."/>
            <person name="Ettema T.J."/>
        </authorList>
    </citation>
    <scope>NUCLEOTIDE SEQUENCE</scope>
</reference>
<dbReference type="GO" id="GO:1990077">
    <property type="term" value="C:primosome complex"/>
    <property type="evidence" value="ECO:0007669"/>
    <property type="project" value="UniProtKB-KW"/>
</dbReference>
<dbReference type="GO" id="GO:0042802">
    <property type="term" value="F:identical protein binding"/>
    <property type="evidence" value="ECO:0007669"/>
    <property type="project" value="UniProtKB-ARBA"/>
</dbReference>
<dbReference type="EMBL" id="LAZR01018014">
    <property type="protein sequence ID" value="KKL98047.1"/>
    <property type="molecule type" value="Genomic_DNA"/>
</dbReference>
<dbReference type="GO" id="GO:0003677">
    <property type="term" value="F:DNA binding"/>
    <property type="evidence" value="ECO:0007669"/>
    <property type="project" value="UniProtKB-KW"/>
</dbReference>
<evidence type="ECO:0000256" key="4">
    <source>
        <dbReference type="ARBA" id="ARBA00022741"/>
    </source>
</evidence>
<evidence type="ECO:0000256" key="7">
    <source>
        <dbReference type="ARBA" id="ARBA00022840"/>
    </source>
</evidence>
<dbReference type="InterPro" id="IPR007692">
    <property type="entry name" value="DNA_helicase_DnaB"/>
</dbReference>
<dbReference type="Pfam" id="PF03796">
    <property type="entry name" value="DnaB_C"/>
    <property type="match status" value="1"/>
</dbReference>
<dbReference type="CDD" id="cd00984">
    <property type="entry name" value="DnaB_C"/>
    <property type="match status" value="1"/>
</dbReference>
<keyword evidence="2" id="KW-0639">Primosome</keyword>
<evidence type="ECO:0000256" key="6">
    <source>
        <dbReference type="ARBA" id="ARBA00022806"/>
    </source>
</evidence>
<proteinExistence type="inferred from homology"/>
<sequence length="453" mass="51900">MQTELIREKTQPFSLEAEISVLGSMMINNDSIDLVTQILNKDSFYKTAHQNVFETIIDLYDKQRGVDLVILRNELKKHSLLEKVGGAEYLMELEESVPIASNVEYYAKIVREKAIKRDLIAGAIEIQQEAYNDSLESDELLDRAERAIFDITQRKFSSPTVKLYDMLHDAWDHIGNTHERESRLTGLSTDFIDLDDITSGLQKSELIVIAARPSIGKSSLVLNIAENVGNGKDKKPVLIFSMEMSAQQVAQNMLCSNAKIDAHLLRTGKLDEHQYQKLPLAMGDLSESEIFIDDTPGLGILELRAKARRLKLQHDIQLIIVDYLQLMEVKERKRTDNREQEISIISRGLKSLARELKIPVIAVSQLNRSVEAREGHRPRMSDLRESGSIEQDADVIILMHREDYYDENHKEKNKVELNIAKQRNGPTGKVTLTFRREFLRFENYQKNTSLDMY</sequence>
<evidence type="ECO:0000256" key="11">
    <source>
        <dbReference type="ARBA" id="ARBA00048954"/>
    </source>
</evidence>
<comment type="caution">
    <text evidence="13">The sequence shown here is derived from an EMBL/GenBank/DDBJ whole genome shotgun (WGS) entry which is preliminary data.</text>
</comment>
<dbReference type="PROSITE" id="PS51199">
    <property type="entry name" value="SF4_HELICASE"/>
    <property type="match status" value="1"/>
</dbReference>
<dbReference type="GO" id="GO:0006269">
    <property type="term" value="P:DNA replication, synthesis of primer"/>
    <property type="evidence" value="ECO:0007669"/>
    <property type="project" value="UniProtKB-KW"/>
</dbReference>
<dbReference type="InterPro" id="IPR027417">
    <property type="entry name" value="P-loop_NTPase"/>
</dbReference>
<dbReference type="Pfam" id="PF00772">
    <property type="entry name" value="DnaB"/>
    <property type="match status" value="1"/>
</dbReference>
<dbReference type="EC" id="5.6.2.3" evidence="10"/>
<dbReference type="InterPro" id="IPR016136">
    <property type="entry name" value="DNA_helicase_N/primase_C"/>
</dbReference>
<keyword evidence="6" id="KW-0347">Helicase</keyword>
<dbReference type="NCBIfam" id="TIGR00665">
    <property type="entry name" value="DnaB"/>
    <property type="match status" value="1"/>
</dbReference>
<keyword evidence="3" id="KW-0235">DNA replication</keyword>
<dbReference type="PANTHER" id="PTHR30153">
    <property type="entry name" value="REPLICATIVE DNA HELICASE DNAB"/>
    <property type="match status" value="1"/>
</dbReference>
<dbReference type="GO" id="GO:0016787">
    <property type="term" value="F:hydrolase activity"/>
    <property type="evidence" value="ECO:0007669"/>
    <property type="project" value="UniProtKB-KW"/>
</dbReference>
<keyword evidence="7" id="KW-0067">ATP-binding</keyword>
<feature type="domain" description="SF4 helicase" evidence="12">
    <location>
        <begin position="180"/>
        <end position="448"/>
    </location>
</feature>
<dbReference type="NCBIfam" id="NF004384">
    <property type="entry name" value="PRK05748.1"/>
    <property type="match status" value="1"/>
</dbReference>
<keyword evidence="9" id="KW-0413">Isomerase</keyword>
<dbReference type="GO" id="GO:0005524">
    <property type="term" value="F:ATP binding"/>
    <property type="evidence" value="ECO:0007669"/>
    <property type="project" value="UniProtKB-KW"/>
</dbReference>
<dbReference type="InterPro" id="IPR007694">
    <property type="entry name" value="DNA_helicase_DnaB-like_C"/>
</dbReference>
<name>A0A0F9JGC0_9ZZZZ</name>